<gene>
    <name evidence="3" type="ORF">BTM29_02295</name>
</gene>
<accession>A0A1P8Q0V4</accession>
<evidence type="ECO:0000259" key="1">
    <source>
        <dbReference type="Pfam" id="PF13173"/>
    </source>
</evidence>
<dbReference type="Proteomes" id="UP000187499">
    <property type="component" value="Chromosome"/>
</dbReference>
<dbReference type="InterPro" id="IPR027417">
    <property type="entry name" value="P-loop_NTPase"/>
</dbReference>
<dbReference type="PANTHER" id="PTHR33295">
    <property type="entry name" value="ATPASE"/>
    <property type="match status" value="1"/>
</dbReference>
<dbReference type="InterPro" id="IPR025420">
    <property type="entry name" value="DUF4143"/>
</dbReference>
<name>A0A1P8Q0V4_9LACO</name>
<keyword evidence="4" id="KW-1185">Reference proteome</keyword>
<organism evidence="3 4">
    <name type="scientific">Companilactobacillus allii</name>
    <dbReference type="NCBI Taxonomy" id="1847728"/>
    <lineage>
        <taxon>Bacteria</taxon>
        <taxon>Bacillati</taxon>
        <taxon>Bacillota</taxon>
        <taxon>Bacilli</taxon>
        <taxon>Lactobacillales</taxon>
        <taxon>Lactobacillaceae</taxon>
        <taxon>Companilactobacillus</taxon>
    </lineage>
</organism>
<dbReference type="Pfam" id="PF13635">
    <property type="entry name" value="DUF4143"/>
    <property type="match status" value="1"/>
</dbReference>
<dbReference type="Pfam" id="PF13173">
    <property type="entry name" value="AAA_14"/>
    <property type="match status" value="1"/>
</dbReference>
<dbReference type="OrthoDB" id="9801684at2"/>
<sequence>MLIHRPNYLNQLISFKDTDVIEIITGVRRSGKSVLMMLYRDWLLQHNVPEDHIIYINFEDYKMQLIRTEKQLRTIFDAKLKENGKMYILLDEIQNVDGWQRLINGIRVSFNCDIVVTGSNANMLSGELATLLSGRYVEIPIFPLSFPEFLEAKNIPTDSRKVDSAFNEYTRYGGFPAVVLANEAVKDQILKGIYDAVLLNDVSMRGNIRDLVALRSLVGFLSDNTGQLIQPTKIANTLKSNGLDISPHTISRYLGLLENAFLFYRAQQYDLRGRQYLKTSGKYFVVDSGLRRLAVERRDGNYSNQLENIVYIELLRRGFRVSVGKLDTKEIDFIARKTDETIYIQVTYELPKNSHETDNLLQIPDNYKKIVITQQHYEFDNIDGIPIINIIDWLLNEH</sequence>
<dbReference type="AlphaFoldDB" id="A0A1P8Q0V4"/>
<dbReference type="KEGG" id="lalw:BTM29_02295"/>
<protein>
    <recommendedName>
        <fullName evidence="5">ATPase</fullName>
    </recommendedName>
</protein>
<feature type="domain" description="DUF4143" evidence="2">
    <location>
        <begin position="200"/>
        <end position="348"/>
    </location>
</feature>
<dbReference type="InterPro" id="IPR041682">
    <property type="entry name" value="AAA_14"/>
</dbReference>
<evidence type="ECO:0000259" key="2">
    <source>
        <dbReference type="Pfam" id="PF13635"/>
    </source>
</evidence>
<dbReference type="PANTHER" id="PTHR33295:SF20">
    <property type="entry name" value="ATPASE"/>
    <property type="match status" value="1"/>
</dbReference>
<dbReference type="EMBL" id="CP019323">
    <property type="protein sequence ID" value="APX71455.1"/>
    <property type="molecule type" value="Genomic_DNA"/>
</dbReference>
<evidence type="ECO:0000313" key="4">
    <source>
        <dbReference type="Proteomes" id="UP000187499"/>
    </source>
</evidence>
<dbReference type="SUPFAM" id="SSF52540">
    <property type="entry name" value="P-loop containing nucleoside triphosphate hydrolases"/>
    <property type="match status" value="1"/>
</dbReference>
<proteinExistence type="predicted"/>
<reference evidence="4" key="1">
    <citation type="submission" date="2016-12" db="EMBL/GenBank/DDBJ databases">
        <authorList>
            <person name="Jung M.Y."/>
            <person name="Lee S.H."/>
        </authorList>
    </citation>
    <scope>NUCLEOTIDE SEQUENCE [LARGE SCALE GENOMIC DNA]</scope>
    <source>
        <strain evidence="4">WiKim39</strain>
    </source>
</reference>
<evidence type="ECO:0000313" key="3">
    <source>
        <dbReference type="EMBL" id="APX71455.1"/>
    </source>
</evidence>
<dbReference type="RefSeq" id="WP_076613959.1">
    <property type="nucleotide sequence ID" value="NZ_CP019323.1"/>
</dbReference>
<evidence type="ECO:0008006" key="5">
    <source>
        <dbReference type="Google" id="ProtNLM"/>
    </source>
</evidence>
<feature type="domain" description="AAA" evidence="1">
    <location>
        <begin position="22"/>
        <end position="150"/>
    </location>
</feature>
<dbReference type="STRING" id="1847728.BTM29_02295"/>